<evidence type="ECO:0000313" key="9">
    <source>
        <dbReference type="Proteomes" id="UP000316304"/>
    </source>
</evidence>
<reference evidence="8 9" key="1">
    <citation type="submission" date="2019-02" db="EMBL/GenBank/DDBJ databases">
        <title>Deep-cultivation of Planctomycetes and their phenomic and genomic characterization uncovers novel biology.</title>
        <authorList>
            <person name="Wiegand S."/>
            <person name="Jogler M."/>
            <person name="Boedeker C."/>
            <person name="Pinto D."/>
            <person name="Vollmers J."/>
            <person name="Rivas-Marin E."/>
            <person name="Kohn T."/>
            <person name="Peeters S.H."/>
            <person name="Heuer A."/>
            <person name="Rast P."/>
            <person name="Oberbeckmann S."/>
            <person name="Bunk B."/>
            <person name="Jeske O."/>
            <person name="Meyerdierks A."/>
            <person name="Storesund J.E."/>
            <person name="Kallscheuer N."/>
            <person name="Luecker S."/>
            <person name="Lage O.M."/>
            <person name="Pohl T."/>
            <person name="Merkel B.J."/>
            <person name="Hornburger P."/>
            <person name="Mueller R.-W."/>
            <person name="Bruemmer F."/>
            <person name="Labrenz M."/>
            <person name="Spormann A.M."/>
            <person name="Op Den Camp H."/>
            <person name="Overmann J."/>
            <person name="Amann R."/>
            <person name="Jetten M.S.M."/>
            <person name="Mascher T."/>
            <person name="Medema M.H."/>
            <person name="Devos D.P."/>
            <person name="Kaster A.-K."/>
            <person name="Ovreas L."/>
            <person name="Rohde M."/>
            <person name="Galperin M.Y."/>
            <person name="Jogler C."/>
        </authorList>
    </citation>
    <scope>NUCLEOTIDE SEQUENCE [LARGE SCALE GENOMIC DNA]</scope>
    <source>
        <strain evidence="8 9">Pla52o</strain>
    </source>
</reference>
<feature type="transmembrane region" description="Helical" evidence="6">
    <location>
        <begin position="28"/>
        <end position="47"/>
    </location>
</feature>
<feature type="compositionally biased region" description="Acidic residues" evidence="5">
    <location>
        <begin position="198"/>
        <end position="209"/>
    </location>
</feature>
<dbReference type="InterPro" id="IPR052165">
    <property type="entry name" value="Membrane_assoc_protease"/>
</dbReference>
<evidence type="ECO:0000256" key="5">
    <source>
        <dbReference type="SAM" id="MobiDB-lite"/>
    </source>
</evidence>
<evidence type="ECO:0000256" key="1">
    <source>
        <dbReference type="ARBA" id="ARBA00004141"/>
    </source>
</evidence>
<sequence length="209" mass="21879">MPLYYAYALLFVFYVLLVLEFLIPSGGLVGIAAVVTVISALAVAFAHSTTAGMTLLMIVALSTPLIFLAVIRIWPHTPIGRRILNRRPGQLHSPGPQRTLANGKPLDDIVGAVGVAMTNLLPSGMVKIGGLRLDAVSLGMAIDAGESVIVTKVEAGKIYVRPISEAERLATLAAASGASGPSPPPISPPSLENSPDSFDFDTLDLENPN</sequence>
<dbReference type="AlphaFoldDB" id="A0A5C6CDC0"/>
<feature type="region of interest" description="Disordered" evidence="5">
    <location>
        <begin position="174"/>
        <end position="209"/>
    </location>
</feature>
<dbReference type="PANTHER" id="PTHR33507">
    <property type="entry name" value="INNER MEMBRANE PROTEIN YBBJ"/>
    <property type="match status" value="1"/>
</dbReference>
<keyword evidence="2 6" id="KW-0812">Transmembrane</keyword>
<feature type="domain" description="SSD" evidence="7">
    <location>
        <begin position="1"/>
        <end position="70"/>
    </location>
</feature>
<dbReference type="GO" id="GO:0016020">
    <property type="term" value="C:membrane"/>
    <property type="evidence" value="ECO:0007669"/>
    <property type="project" value="UniProtKB-SubCell"/>
</dbReference>
<feature type="transmembrane region" description="Helical" evidence="6">
    <location>
        <begin position="6"/>
        <end position="23"/>
    </location>
</feature>
<dbReference type="EMBL" id="SJPT01000006">
    <property type="protein sequence ID" value="TWU21464.1"/>
    <property type="molecule type" value="Genomic_DNA"/>
</dbReference>
<protein>
    <recommendedName>
        <fullName evidence="7">SSD domain-containing protein</fullName>
    </recommendedName>
</protein>
<organism evidence="8 9">
    <name type="scientific">Novipirellula galeiformis</name>
    <dbReference type="NCBI Taxonomy" id="2528004"/>
    <lineage>
        <taxon>Bacteria</taxon>
        <taxon>Pseudomonadati</taxon>
        <taxon>Planctomycetota</taxon>
        <taxon>Planctomycetia</taxon>
        <taxon>Pirellulales</taxon>
        <taxon>Pirellulaceae</taxon>
        <taxon>Novipirellula</taxon>
    </lineage>
</organism>
<accession>A0A5C6CDC0</accession>
<feature type="transmembrane region" description="Helical" evidence="6">
    <location>
        <begin position="53"/>
        <end position="74"/>
    </location>
</feature>
<gene>
    <name evidence="8" type="ORF">Pla52o_36500</name>
</gene>
<dbReference type="InterPro" id="IPR012340">
    <property type="entry name" value="NA-bd_OB-fold"/>
</dbReference>
<evidence type="ECO:0000256" key="2">
    <source>
        <dbReference type="ARBA" id="ARBA00022692"/>
    </source>
</evidence>
<comment type="caution">
    <text evidence="8">The sequence shown here is derived from an EMBL/GenBank/DDBJ whole genome shotgun (WGS) entry which is preliminary data.</text>
</comment>
<dbReference type="OrthoDB" id="283587at2"/>
<keyword evidence="9" id="KW-1185">Reference proteome</keyword>
<comment type="subcellular location">
    <subcellularLocation>
        <location evidence="1">Membrane</location>
        <topology evidence="1">Multi-pass membrane protein</topology>
    </subcellularLocation>
</comment>
<proteinExistence type="predicted"/>
<dbReference type="RefSeq" id="WP_146595804.1">
    <property type="nucleotide sequence ID" value="NZ_SJPT01000006.1"/>
</dbReference>
<evidence type="ECO:0000259" key="7">
    <source>
        <dbReference type="PROSITE" id="PS50156"/>
    </source>
</evidence>
<dbReference type="PANTHER" id="PTHR33507:SF4">
    <property type="entry name" value="NODULATION COMPETITIVENESS PROTEIN NFED"/>
    <property type="match status" value="1"/>
</dbReference>
<keyword evidence="4 6" id="KW-0472">Membrane</keyword>
<evidence type="ECO:0000256" key="6">
    <source>
        <dbReference type="SAM" id="Phobius"/>
    </source>
</evidence>
<dbReference type="Gene3D" id="2.40.50.140">
    <property type="entry name" value="Nucleic acid-binding proteins"/>
    <property type="match status" value="1"/>
</dbReference>
<dbReference type="PROSITE" id="PS50156">
    <property type="entry name" value="SSD"/>
    <property type="match status" value="1"/>
</dbReference>
<dbReference type="Pfam" id="PF01957">
    <property type="entry name" value="NfeD"/>
    <property type="match status" value="1"/>
</dbReference>
<dbReference type="SUPFAM" id="SSF141322">
    <property type="entry name" value="NfeD domain-like"/>
    <property type="match status" value="1"/>
</dbReference>
<keyword evidence="3 6" id="KW-1133">Transmembrane helix</keyword>
<evidence type="ECO:0000313" key="8">
    <source>
        <dbReference type="EMBL" id="TWU21464.1"/>
    </source>
</evidence>
<evidence type="ECO:0000256" key="3">
    <source>
        <dbReference type="ARBA" id="ARBA00022989"/>
    </source>
</evidence>
<dbReference type="InterPro" id="IPR000731">
    <property type="entry name" value="SSD"/>
</dbReference>
<dbReference type="Proteomes" id="UP000316304">
    <property type="component" value="Unassembled WGS sequence"/>
</dbReference>
<dbReference type="InterPro" id="IPR002810">
    <property type="entry name" value="NfeD-like_C"/>
</dbReference>
<name>A0A5C6CDC0_9BACT</name>
<evidence type="ECO:0000256" key="4">
    <source>
        <dbReference type="ARBA" id="ARBA00023136"/>
    </source>
</evidence>